<dbReference type="EMBL" id="CAJNJA010019919">
    <property type="protein sequence ID" value="CAE7452493.1"/>
    <property type="molecule type" value="Genomic_DNA"/>
</dbReference>
<feature type="compositionally biased region" description="Low complexity" evidence="1">
    <location>
        <begin position="1"/>
        <end position="20"/>
    </location>
</feature>
<dbReference type="InterPro" id="IPR014044">
    <property type="entry name" value="CAP_dom"/>
</dbReference>
<protein>
    <submittedName>
        <fullName evidence="3">Glipr2 protein</fullName>
    </submittedName>
</protein>
<dbReference type="Proteomes" id="UP000601435">
    <property type="component" value="Unassembled WGS sequence"/>
</dbReference>
<dbReference type="InterPro" id="IPR001283">
    <property type="entry name" value="CRISP-related"/>
</dbReference>
<dbReference type="InterPro" id="IPR035940">
    <property type="entry name" value="CAP_sf"/>
</dbReference>
<sequence length="267" mass="29732">MASPKSSPKSGASSPTSPSRRSPKKSPNGRKQAGKQAAVAAATEFVPEGDDKNAPAAWIQSVLLLHNERRAAHWTPPLVWSQECYEHARMQAQACETADRRLTKNFVESLSGRHGQNSLGPSRKELKWDQAAAEHVVTQWYSELEHYDFHHPGPQKGCVNFIQMMWAGTCSVGMALSSNGRYCVANYFPPVGNVLAYKYAKNLHPPCDLPPPWITQGEQELPEIYKKVPCAESNWKRHEEVTALLDEGAKYKPLDTLNVDLPDLDPF</sequence>
<evidence type="ECO:0000313" key="3">
    <source>
        <dbReference type="EMBL" id="CAE7452493.1"/>
    </source>
</evidence>
<name>A0A812RUU7_9DINO</name>
<dbReference type="PANTHER" id="PTHR10334">
    <property type="entry name" value="CYSTEINE-RICH SECRETORY PROTEIN-RELATED"/>
    <property type="match status" value="1"/>
</dbReference>
<comment type="caution">
    <text evidence="3">The sequence shown here is derived from an EMBL/GenBank/DDBJ whole genome shotgun (WGS) entry which is preliminary data.</text>
</comment>
<dbReference type="Gene3D" id="3.40.33.10">
    <property type="entry name" value="CAP"/>
    <property type="match status" value="1"/>
</dbReference>
<keyword evidence="4" id="KW-1185">Reference proteome</keyword>
<dbReference type="AlphaFoldDB" id="A0A812RUU7"/>
<organism evidence="3 4">
    <name type="scientific">Symbiodinium necroappetens</name>
    <dbReference type="NCBI Taxonomy" id="1628268"/>
    <lineage>
        <taxon>Eukaryota</taxon>
        <taxon>Sar</taxon>
        <taxon>Alveolata</taxon>
        <taxon>Dinophyceae</taxon>
        <taxon>Suessiales</taxon>
        <taxon>Symbiodiniaceae</taxon>
        <taxon>Symbiodinium</taxon>
    </lineage>
</organism>
<dbReference type="SUPFAM" id="SSF55797">
    <property type="entry name" value="PR-1-like"/>
    <property type="match status" value="1"/>
</dbReference>
<dbReference type="Pfam" id="PF00188">
    <property type="entry name" value="CAP"/>
    <property type="match status" value="1"/>
</dbReference>
<gene>
    <name evidence="3" type="primary">Glipr2</name>
    <name evidence="3" type="ORF">SNEC2469_LOCUS12551</name>
</gene>
<proteinExistence type="predicted"/>
<feature type="region of interest" description="Disordered" evidence="1">
    <location>
        <begin position="1"/>
        <end position="41"/>
    </location>
</feature>
<dbReference type="SMART" id="SM00198">
    <property type="entry name" value="SCP"/>
    <property type="match status" value="1"/>
</dbReference>
<evidence type="ECO:0000313" key="4">
    <source>
        <dbReference type="Proteomes" id="UP000601435"/>
    </source>
</evidence>
<evidence type="ECO:0000259" key="2">
    <source>
        <dbReference type="SMART" id="SM00198"/>
    </source>
</evidence>
<accession>A0A812RUU7</accession>
<feature type="domain" description="SCP" evidence="2">
    <location>
        <begin position="57"/>
        <end position="196"/>
    </location>
</feature>
<reference evidence="3" key="1">
    <citation type="submission" date="2021-02" db="EMBL/GenBank/DDBJ databases">
        <authorList>
            <person name="Dougan E. K."/>
            <person name="Rhodes N."/>
            <person name="Thang M."/>
            <person name="Chan C."/>
        </authorList>
    </citation>
    <scope>NUCLEOTIDE SEQUENCE</scope>
</reference>
<dbReference type="OrthoDB" id="337038at2759"/>
<evidence type="ECO:0000256" key="1">
    <source>
        <dbReference type="SAM" id="MobiDB-lite"/>
    </source>
</evidence>